<keyword evidence="2" id="KW-0805">Transcription regulation</keyword>
<keyword evidence="9" id="KW-1185">Reference proteome</keyword>
<dbReference type="InterPro" id="IPR052412">
    <property type="entry name" value="CC-Dev_Transcription_Reg"/>
</dbReference>
<dbReference type="EMBL" id="AZBU02000001">
    <property type="protein sequence ID" value="TMS36104.1"/>
    <property type="molecule type" value="Genomic_DNA"/>
</dbReference>
<dbReference type="PANTHER" id="PTHR13059:SF13">
    <property type="entry name" value="PROTEIN CAPICUA HOMOLOG"/>
    <property type="match status" value="1"/>
</dbReference>
<evidence type="ECO:0000256" key="6">
    <source>
        <dbReference type="SAM" id="MobiDB-lite"/>
    </source>
</evidence>
<evidence type="ECO:0000256" key="1">
    <source>
        <dbReference type="ARBA" id="ARBA00022553"/>
    </source>
</evidence>
<gene>
    <name evidence="8" type="ORF">L596_003357</name>
</gene>
<dbReference type="OrthoDB" id="2377365at2759"/>
<feature type="region of interest" description="Disordered" evidence="6">
    <location>
        <begin position="51"/>
        <end position="85"/>
    </location>
</feature>
<keyword evidence="1" id="KW-0597">Phosphoprotein</keyword>
<proteinExistence type="predicted"/>
<dbReference type="Pfam" id="PF16090">
    <property type="entry name" value="DUF4819"/>
    <property type="match status" value="1"/>
</dbReference>
<sequence>MLTFHRTLWAGKSMDEVRGGPRAEPSWPLATDSSSSTHLDFVRAQPKLRLGHANPLDESPSSGGENLALWSPPQPNSSGQIRTGEPTIPLTHAELSLADWKGSRVLAKPSASSLYLPALIKAISNKQDVIVQFDDGTEELYSNVLDKGTLFVDIIADQAPSNEMVKLKSLVCSKVQLNEKMFYQLGEVIAAKPSCSFSIRLTNTSNAESVVSLSRANIRLLQPPWFDELTSAAAVDRAVLTPNVRSFSVSSNESLGRDVLVEEDAAKSEIQVEPSPLSAAPPVTRTHSIFDFGMPGLNIATSLSAVGSDTGSSHVLPPLVMSQRLVQPQPPTDFSSGMGANVGASQQRYKKGEIVTTPGGIRKKFNGKQWRRLCSREGCSKESQRRGYCSRHLSLKGKTGRIDGSSAISPASHSVCPRRQSVSVFSIVDHDTCYPNFSALHLMNIMQMSSVSTALLASAPDYTDTIGFIRST</sequence>
<keyword evidence="5" id="KW-0539">Nucleus</keyword>
<dbReference type="STRING" id="34508.A0A4U8UTA9"/>
<evidence type="ECO:0000259" key="7">
    <source>
        <dbReference type="Pfam" id="PF16090"/>
    </source>
</evidence>
<feature type="region of interest" description="Disordered" evidence="6">
    <location>
        <begin position="15"/>
        <end position="35"/>
    </location>
</feature>
<evidence type="ECO:0000256" key="4">
    <source>
        <dbReference type="ARBA" id="ARBA00023163"/>
    </source>
</evidence>
<dbReference type="GO" id="GO:0000981">
    <property type="term" value="F:DNA-binding transcription factor activity, RNA polymerase II-specific"/>
    <property type="evidence" value="ECO:0007669"/>
    <property type="project" value="TreeGrafter"/>
</dbReference>
<reference evidence="8 9" key="1">
    <citation type="journal article" date="2015" name="Genome Biol.">
        <title>Comparative genomics of Steinernema reveals deeply conserved gene regulatory networks.</title>
        <authorList>
            <person name="Dillman A.R."/>
            <person name="Macchietto M."/>
            <person name="Porter C.F."/>
            <person name="Rogers A."/>
            <person name="Williams B."/>
            <person name="Antoshechkin I."/>
            <person name="Lee M.M."/>
            <person name="Goodwin Z."/>
            <person name="Lu X."/>
            <person name="Lewis E.E."/>
            <person name="Goodrich-Blair H."/>
            <person name="Stock S.P."/>
            <person name="Adams B.J."/>
            <person name="Sternberg P.W."/>
            <person name="Mortazavi A."/>
        </authorList>
    </citation>
    <scope>NUCLEOTIDE SEQUENCE [LARGE SCALE GENOMIC DNA]</scope>
    <source>
        <strain evidence="8 9">ALL</strain>
    </source>
</reference>
<keyword evidence="4" id="KW-0804">Transcription</keyword>
<evidence type="ECO:0000256" key="2">
    <source>
        <dbReference type="ARBA" id="ARBA00023015"/>
    </source>
</evidence>
<feature type="domain" description="Protein capicua homolog-like" evidence="7">
    <location>
        <begin position="152"/>
        <end position="231"/>
    </location>
</feature>
<protein>
    <recommendedName>
        <fullName evidence="7">Protein capicua homolog-like domain-containing protein</fullName>
    </recommendedName>
</protein>
<comment type="caution">
    <text evidence="8">The sequence shown here is derived from an EMBL/GenBank/DDBJ whole genome shotgun (WGS) entry which is preliminary data.</text>
</comment>
<dbReference type="GO" id="GO:0000977">
    <property type="term" value="F:RNA polymerase II transcription regulatory region sequence-specific DNA binding"/>
    <property type="evidence" value="ECO:0007669"/>
    <property type="project" value="TreeGrafter"/>
</dbReference>
<organism evidence="8 9">
    <name type="scientific">Steinernema carpocapsae</name>
    <name type="common">Entomopathogenic nematode</name>
    <dbReference type="NCBI Taxonomy" id="34508"/>
    <lineage>
        <taxon>Eukaryota</taxon>
        <taxon>Metazoa</taxon>
        <taxon>Ecdysozoa</taxon>
        <taxon>Nematoda</taxon>
        <taxon>Chromadorea</taxon>
        <taxon>Rhabditida</taxon>
        <taxon>Tylenchina</taxon>
        <taxon>Panagrolaimomorpha</taxon>
        <taxon>Strongyloidoidea</taxon>
        <taxon>Steinernematidae</taxon>
        <taxon>Steinernema</taxon>
    </lineage>
</organism>
<evidence type="ECO:0000256" key="3">
    <source>
        <dbReference type="ARBA" id="ARBA00023125"/>
    </source>
</evidence>
<dbReference type="GO" id="GO:0005634">
    <property type="term" value="C:nucleus"/>
    <property type="evidence" value="ECO:0007669"/>
    <property type="project" value="TreeGrafter"/>
</dbReference>
<dbReference type="AlphaFoldDB" id="A0A4U8UTA9"/>
<dbReference type="InterPro" id="IPR032147">
    <property type="entry name" value="Cic_dom"/>
</dbReference>
<evidence type="ECO:0000313" key="9">
    <source>
        <dbReference type="Proteomes" id="UP000298663"/>
    </source>
</evidence>
<dbReference type="PANTHER" id="PTHR13059">
    <property type="entry name" value="HMG-BOX TRANSCRIPTION FACTOR BBX"/>
    <property type="match status" value="1"/>
</dbReference>
<reference evidence="8 9" key="2">
    <citation type="journal article" date="2019" name="G3 (Bethesda)">
        <title>Hybrid Assembly of the Genome of the Entomopathogenic Nematode Steinernema carpocapsae Identifies the X-Chromosome.</title>
        <authorList>
            <person name="Serra L."/>
            <person name="Macchietto M."/>
            <person name="Macias-Munoz A."/>
            <person name="McGill C.J."/>
            <person name="Rodriguez I.M."/>
            <person name="Rodriguez B."/>
            <person name="Murad R."/>
            <person name="Mortazavi A."/>
        </authorList>
    </citation>
    <scope>NUCLEOTIDE SEQUENCE [LARGE SCALE GENOMIC DNA]</scope>
    <source>
        <strain evidence="8 9">ALL</strain>
    </source>
</reference>
<evidence type="ECO:0000256" key="5">
    <source>
        <dbReference type="ARBA" id="ARBA00023242"/>
    </source>
</evidence>
<name>A0A4U8UTA9_STECR</name>
<accession>A0A4U8UTA9</accession>
<dbReference type="CDD" id="cd04508">
    <property type="entry name" value="Tudor_SF"/>
    <property type="match status" value="1"/>
</dbReference>
<keyword evidence="3" id="KW-0238">DNA-binding</keyword>
<dbReference type="Proteomes" id="UP000298663">
    <property type="component" value="Unassembled WGS sequence"/>
</dbReference>
<evidence type="ECO:0000313" key="8">
    <source>
        <dbReference type="EMBL" id="TMS36104.1"/>
    </source>
</evidence>